<dbReference type="OrthoDB" id="10252235at2759"/>
<name>A0A9P6ARA2_9AGAM</name>
<evidence type="ECO:0000259" key="5">
    <source>
        <dbReference type="Pfam" id="PF02872"/>
    </source>
</evidence>
<sequence length="663" mass="73724">MAFLTLLHFNDVYRVTKQKLEGGTIDVTHFAALIDELRKPESLLLFSGDLFSPSVESSVTRGSHMVPIMNMIAPDVALTGNHDFDFGYPHLCKLISGCHFPWILSNIVDDNTGTIPMCLQAFRTFDRAGVRIGIIGLVEKNWITTVPSWPPQFRYRDMKDVAIELSQVLRDPNGPHKCDLIIALTHARLPNDINFAKAVFAHARADENQHGVDLVLGGHDHTYFVGRGAESWAGYDPTQDEPGTEQDDGVLLVKSGTDFRDLSEIFLELYDPPEPTIRRKVIKSMTGRRHRVTPGMPSSEPLAELLSTLLEDVSSSLSAPLCFALEEWDVRSEVVRTDESAIGNWMADVLRHSYDDAISSTGHRKGGADGVLICGGTLRGDSRYGPGAISIGDILEILPFEDPVIVIEIDGETLWNALESSLSMYPSQEGRFPIVSGYQVEWDSTQPPGQRVKGIWLNANIEPDLDVIRDTPILVRGEVVKRESGGRRYKIVTREYMYQGHDGFEALMNKPCLVDEESGLIMSSIVRKFLLGSQYIHNMKQFSADKSSSKHQDAATDDAIYYARSQWAPTHSPVTLSQMKWVQATAKVFLAFQTHSARHIGDALRIGGREHMSVVDPFDGKGARAGERCKIPGNSSKQMEDPGDLVRVHPVVDGRMFDIARRK</sequence>
<organism evidence="6 7">
    <name type="scientific">Hydnum rufescens UP504</name>
    <dbReference type="NCBI Taxonomy" id="1448309"/>
    <lineage>
        <taxon>Eukaryota</taxon>
        <taxon>Fungi</taxon>
        <taxon>Dikarya</taxon>
        <taxon>Basidiomycota</taxon>
        <taxon>Agaricomycotina</taxon>
        <taxon>Agaricomycetes</taxon>
        <taxon>Cantharellales</taxon>
        <taxon>Hydnaceae</taxon>
        <taxon>Hydnum</taxon>
    </lineage>
</organism>
<dbReference type="SUPFAM" id="SSF56300">
    <property type="entry name" value="Metallo-dependent phosphatases"/>
    <property type="match status" value="1"/>
</dbReference>
<dbReference type="Gene3D" id="3.90.780.10">
    <property type="entry name" value="5'-Nucleotidase, C-terminal domain"/>
    <property type="match status" value="1"/>
</dbReference>
<keyword evidence="3" id="KW-0378">Hydrolase</keyword>
<dbReference type="InterPro" id="IPR036907">
    <property type="entry name" value="5'-Nucleotdase_C_sf"/>
</dbReference>
<evidence type="ECO:0008006" key="8">
    <source>
        <dbReference type="Google" id="ProtNLM"/>
    </source>
</evidence>
<evidence type="ECO:0000256" key="1">
    <source>
        <dbReference type="ARBA" id="ARBA00006654"/>
    </source>
</evidence>
<dbReference type="PANTHER" id="PTHR11575">
    <property type="entry name" value="5'-NUCLEOTIDASE-RELATED"/>
    <property type="match status" value="1"/>
</dbReference>
<feature type="domain" description="5'-Nucleotidase C-terminal" evidence="5">
    <location>
        <begin position="334"/>
        <end position="507"/>
    </location>
</feature>
<dbReference type="GO" id="GO:0016787">
    <property type="term" value="F:hydrolase activity"/>
    <property type="evidence" value="ECO:0007669"/>
    <property type="project" value="UniProtKB-KW"/>
</dbReference>
<dbReference type="InterPro" id="IPR008334">
    <property type="entry name" value="5'-Nucleotdase_C"/>
</dbReference>
<gene>
    <name evidence="6" type="ORF">BS47DRAFT_95825</name>
</gene>
<dbReference type="AlphaFoldDB" id="A0A9P6ARA2"/>
<dbReference type="PANTHER" id="PTHR11575:SF48">
    <property type="entry name" value="5'-NUCLEOTIDASE"/>
    <property type="match status" value="1"/>
</dbReference>
<dbReference type="InterPro" id="IPR004843">
    <property type="entry name" value="Calcineurin-like_PHP"/>
</dbReference>
<accession>A0A9P6ARA2</accession>
<dbReference type="InterPro" id="IPR006179">
    <property type="entry name" value="5_nucleotidase/apyrase"/>
</dbReference>
<dbReference type="EMBL" id="MU129020">
    <property type="protein sequence ID" value="KAF9510239.1"/>
    <property type="molecule type" value="Genomic_DNA"/>
</dbReference>
<evidence type="ECO:0000313" key="7">
    <source>
        <dbReference type="Proteomes" id="UP000886523"/>
    </source>
</evidence>
<comment type="similarity">
    <text evidence="1 3">Belongs to the 5'-nucleotidase family.</text>
</comment>
<feature type="domain" description="Calcineurin-like phosphoesterase" evidence="4">
    <location>
        <begin position="5"/>
        <end position="223"/>
    </location>
</feature>
<comment type="caution">
    <text evidence="6">The sequence shown here is derived from an EMBL/GenBank/DDBJ whole genome shotgun (WGS) entry which is preliminary data.</text>
</comment>
<dbReference type="Pfam" id="PF02872">
    <property type="entry name" value="5_nucleotid_C"/>
    <property type="match status" value="1"/>
</dbReference>
<evidence type="ECO:0000256" key="3">
    <source>
        <dbReference type="RuleBase" id="RU362119"/>
    </source>
</evidence>
<evidence type="ECO:0000256" key="2">
    <source>
        <dbReference type="ARBA" id="ARBA00022729"/>
    </source>
</evidence>
<keyword evidence="7" id="KW-1185">Reference proteome</keyword>
<dbReference type="InterPro" id="IPR029052">
    <property type="entry name" value="Metallo-depent_PP-like"/>
</dbReference>
<dbReference type="Proteomes" id="UP000886523">
    <property type="component" value="Unassembled WGS sequence"/>
</dbReference>
<keyword evidence="3" id="KW-0547">Nucleotide-binding</keyword>
<dbReference type="Gene3D" id="3.60.21.10">
    <property type="match status" value="1"/>
</dbReference>
<dbReference type="GO" id="GO:0009166">
    <property type="term" value="P:nucleotide catabolic process"/>
    <property type="evidence" value="ECO:0007669"/>
    <property type="project" value="InterPro"/>
</dbReference>
<dbReference type="SUPFAM" id="SSF55816">
    <property type="entry name" value="5'-nucleotidase (syn. UDP-sugar hydrolase), C-terminal domain"/>
    <property type="match status" value="1"/>
</dbReference>
<dbReference type="PRINTS" id="PR01607">
    <property type="entry name" value="APYRASEFAMLY"/>
</dbReference>
<evidence type="ECO:0000259" key="4">
    <source>
        <dbReference type="Pfam" id="PF00149"/>
    </source>
</evidence>
<protein>
    <recommendedName>
        <fullName evidence="8">Metallo-dependent phosphatase</fullName>
    </recommendedName>
</protein>
<reference evidence="6" key="1">
    <citation type="journal article" date="2020" name="Nat. Commun.">
        <title>Large-scale genome sequencing of mycorrhizal fungi provides insights into the early evolution of symbiotic traits.</title>
        <authorList>
            <person name="Miyauchi S."/>
            <person name="Kiss E."/>
            <person name="Kuo A."/>
            <person name="Drula E."/>
            <person name="Kohler A."/>
            <person name="Sanchez-Garcia M."/>
            <person name="Morin E."/>
            <person name="Andreopoulos B."/>
            <person name="Barry K.W."/>
            <person name="Bonito G."/>
            <person name="Buee M."/>
            <person name="Carver A."/>
            <person name="Chen C."/>
            <person name="Cichocki N."/>
            <person name="Clum A."/>
            <person name="Culley D."/>
            <person name="Crous P.W."/>
            <person name="Fauchery L."/>
            <person name="Girlanda M."/>
            <person name="Hayes R.D."/>
            <person name="Keri Z."/>
            <person name="LaButti K."/>
            <person name="Lipzen A."/>
            <person name="Lombard V."/>
            <person name="Magnuson J."/>
            <person name="Maillard F."/>
            <person name="Murat C."/>
            <person name="Nolan M."/>
            <person name="Ohm R.A."/>
            <person name="Pangilinan J."/>
            <person name="Pereira M.F."/>
            <person name="Perotto S."/>
            <person name="Peter M."/>
            <person name="Pfister S."/>
            <person name="Riley R."/>
            <person name="Sitrit Y."/>
            <person name="Stielow J.B."/>
            <person name="Szollosi G."/>
            <person name="Zifcakova L."/>
            <person name="Stursova M."/>
            <person name="Spatafora J.W."/>
            <person name="Tedersoo L."/>
            <person name="Vaario L.M."/>
            <person name="Yamada A."/>
            <person name="Yan M."/>
            <person name="Wang P."/>
            <person name="Xu J."/>
            <person name="Bruns T."/>
            <person name="Baldrian P."/>
            <person name="Vilgalys R."/>
            <person name="Dunand C."/>
            <person name="Henrissat B."/>
            <person name="Grigoriev I.V."/>
            <person name="Hibbett D."/>
            <person name="Nagy L.G."/>
            <person name="Martin F.M."/>
        </authorList>
    </citation>
    <scope>NUCLEOTIDE SEQUENCE</scope>
    <source>
        <strain evidence="6">UP504</strain>
    </source>
</reference>
<dbReference type="GO" id="GO:0000166">
    <property type="term" value="F:nucleotide binding"/>
    <property type="evidence" value="ECO:0007669"/>
    <property type="project" value="UniProtKB-KW"/>
</dbReference>
<evidence type="ECO:0000313" key="6">
    <source>
        <dbReference type="EMBL" id="KAF9510239.1"/>
    </source>
</evidence>
<proteinExistence type="inferred from homology"/>
<keyword evidence="2" id="KW-0732">Signal</keyword>
<dbReference type="Pfam" id="PF00149">
    <property type="entry name" value="Metallophos"/>
    <property type="match status" value="1"/>
</dbReference>